<evidence type="ECO:0000313" key="2">
    <source>
        <dbReference type="EMBL" id="MBA2892689.1"/>
    </source>
</evidence>
<proteinExistence type="predicted"/>
<comment type="caution">
    <text evidence="2">The sequence shown here is derived from an EMBL/GenBank/DDBJ whole genome shotgun (WGS) entry which is preliminary data.</text>
</comment>
<keyword evidence="3" id="KW-1185">Reference proteome</keyword>
<dbReference type="GO" id="GO:0008840">
    <property type="term" value="F:4-hydroxy-tetrahydrodipicolinate synthase activity"/>
    <property type="evidence" value="ECO:0007669"/>
    <property type="project" value="TreeGrafter"/>
</dbReference>
<dbReference type="PANTHER" id="PTHR12128:SF51">
    <property type="entry name" value="BLL4205 PROTEIN"/>
    <property type="match status" value="1"/>
</dbReference>
<dbReference type="SMART" id="SM01130">
    <property type="entry name" value="DHDPS"/>
    <property type="match status" value="1"/>
</dbReference>
<dbReference type="AlphaFoldDB" id="A0A7W0HR66"/>
<organism evidence="2 3">
    <name type="scientific">Nonomuraea soli</name>
    <dbReference type="NCBI Taxonomy" id="1032476"/>
    <lineage>
        <taxon>Bacteria</taxon>
        <taxon>Bacillati</taxon>
        <taxon>Actinomycetota</taxon>
        <taxon>Actinomycetes</taxon>
        <taxon>Streptosporangiales</taxon>
        <taxon>Streptosporangiaceae</taxon>
        <taxon>Nonomuraea</taxon>
    </lineage>
</organism>
<dbReference type="Proteomes" id="UP000530928">
    <property type="component" value="Unassembled WGS sequence"/>
</dbReference>
<dbReference type="RefSeq" id="WP_181611427.1">
    <property type="nucleotide sequence ID" value="NZ_BAABAM010000003.1"/>
</dbReference>
<keyword evidence="1 2" id="KW-0456">Lyase</keyword>
<dbReference type="InterPro" id="IPR013785">
    <property type="entry name" value="Aldolase_TIM"/>
</dbReference>
<dbReference type="CDD" id="cd00408">
    <property type="entry name" value="DHDPS-like"/>
    <property type="match status" value="1"/>
</dbReference>
<dbReference type="Gene3D" id="3.20.20.70">
    <property type="entry name" value="Aldolase class I"/>
    <property type="match status" value="1"/>
</dbReference>
<gene>
    <name evidence="2" type="ORF">HNR30_004043</name>
</gene>
<dbReference type="PANTHER" id="PTHR12128">
    <property type="entry name" value="DIHYDRODIPICOLINATE SYNTHASE"/>
    <property type="match status" value="1"/>
</dbReference>
<sequence length="345" mass="36449">MPAILAPPAERTLLEGVIIPAHPLVITSGGTLDERRQRALTRYYLDAGAGGLAVGVHTTQFGIRGAGLLEPVLALAADEAAGRAPVLVAGVAGGTAQAVCEAALAASLGYDLAMVILRGLDHLSDRELVAHLAEVGEVLPLCGFYLQPAVGGRVLGVDFWREVAQLPALRAVKIAPFDRYRTLDVVRAVCESGRADEIALYTGNDDNILVDLLTEYSVGDVTKRIVGGLLGQTAVWTRRAVELLKLAHEAVRTGRVDNSLLTLAAQLTDANGAVFDVANGFAGCIAGVHEILRRQGLLAEVRLLDPEEGLSPGQAAELDRVIAAYPQLLDDEFVARHRDAWLAAA</sequence>
<accession>A0A7W0HR66</accession>
<protein>
    <submittedName>
        <fullName evidence="2">Dihydrodipicolinate synthase/N-acetylneuraminate lyase</fullName>
    </submittedName>
</protein>
<evidence type="ECO:0000256" key="1">
    <source>
        <dbReference type="ARBA" id="ARBA00023239"/>
    </source>
</evidence>
<dbReference type="EMBL" id="JACDUR010000004">
    <property type="protein sequence ID" value="MBA2892689.1"/>
    <property type="molecule type" value="Genomic_DNA"/>
</dbReference>
<dbReference type="InterPro" id="IPR002220">
    <property type="entry name" value="DapA-like"/>
</dbReference>
<evidence type="ECO:0000313" key="3">
    <source>
        <dbReference type="Proteomes" id="UP000530928"/>
    </source>
</evidence>
<dbReference type="Pfam" id="PF00701">
    <property type="entry name" value="DHDPS"/>
    <property type="match status" value="1"/>
</dbReference>
<reference evidence="2 3" key="1">
    <citation type="submission" date="2020-07" db="EMBL/GenBank/DDBJ databases">
        <title>Genomic Encyclopedia of Type Strains, Phase IV (KMG-IV): sequencing the most valuable type-strain genomes for metagenomic binning, comparative biology and taxonomic classification.</title>
        <authorList>
            <person name="Goeker M."/>
        </authorList>
    </citation>
    <scope>NUCLEOTIDE SEQUENCE [LARGE SCALE GENOMIC DNA]</scope>
    <source>
        <strain evidence="2 3">DSM 45533</strain>
    </source>
</reference>
<name>A0A7W0HR66_9ACTN</name>
<dbReference type="SUPFAM" id="SSF51569">
    <property type="entry name" value="Aldolase"/>
    <property type="match status" value="1"/>
</dbReference>